<dbReference type="Pfam" id="PF01565">
    <property type="entry name" value="FAD_binding_4"/>
    <property type="match status" value="1"/>
</dbReference>
<evidence type="ECO:0000256" key="1">
    <source>
        <dbReference type="ARBA" id="ARBA00005466"/>
    </source>
</evidence>
<feature type="chain" id="PRO_5041331221" evidence="5">
    <location>
        <begin position="25"/>
        <end position="537"/>
    </location>
</feature>
<evidence type="ECO:0000256" key="4">
    <source>
        <dbReference type="ARBA" id="ARBA00023002"/>
    </source>
</evidence>
<keyword evidence="2" id="KW-0285">Flavoprotein</keyword>
<organism evidence="7 8">
    <name type="scientific">Pleurostoma richardsiae</name>
    <dbReference type="NCBI Taxonomy" id="41990"/>
    <lineage>
        <taxon>Eukaryota</taxon>
        <taxon>Fungi</taxon>
        <taxon>Dikarya</taxon>
        <taxon>Ascomycota</taxon>
        <taxon>Pezizomycotina</taxon>
        <taxon>Sordariomycetes</taxon>
        <taxon>Sordariomycetidae</taxon>
        <taxon>Calosphaeriales</taxon>
        <taxon>Pleurostomataceae</taxon>
        <taxon>Pleurostoma</taxon>
    </lineage>
</organism>
<dbReference type="PANTHER" id="PTHR42973">
    <property type="entry name" value="BINDING OXIDOREDUCTASE, PUTATIVE (AFU_ORTHOLOGUE AFUA_1G17690)-RELATED"/>
    <property type="match status" value="1"/>
</dbReference>
<dbReference type="InterPro" id="IPR016169">
    <property type="entry name" value="FAD-bd_PCMH_sub2"/>
</dbReference>
<keyword evidence="5" id="KW-0732">Signal</keyword>
<feature type="domain" description="FAD-binding PCMH-type" evidence="6">
    <location>
        <begin position="76"/>
        <end position="249"/>
    </location>
</feature>
<dbReference type="Gene3D" id="3.30.465.10">
    <property type="match status" value="1"/>
</dbReference>
<keyword evidence="4" id="KW-0560">Oxidoreductase</keyword>
<sequence>MACLLPAVFPALLLILLVPQAVEAVSSDTLAVCSALYSEYPDQLVWDPLGPKGIATILNASVYNTANTEYWNAKSSSNRAACTFFPSNAEDVSFAVQTLNNYSAVGFALKCAGHNPNLGFSSVDGGVLIAFRPNSQYATPSADLQTVDVGAGAKWEDVYAVLQPFNKAVVGGRLGDIGVIGFTTGGGLSYLSSQYGLACDNVVNFECVLADGTITNANATSNPDLYFVLRGGGNQFAIVTKMTLKTHDIGDAGTVWGGTRAYTGDKHSAILAAVSNFTANNEDTKAALIPTFNFLGVVGINIPAIVVFFFYDAASPAGGIFDAFDAIEELSDDAKARTYEDLTQIDLAGKVEGLRFQIRENTFPNMPLANMSAFLDEHFDMLETATAAGALSDFLDLRIFTTAIQPMTHLITRASSASGGNALGLSPETGDRLWIEYDLAWLSSACDSNCPAYLEEVATSLHNLHAQNYSGIYPTNYESGDLSYISYNPLFMNDAMYDQPVLQSYGEATYQKLKSTHAKYDPEGFFSQRQKGFTFTT</sequence>
<protein>
    <submittedName>
        <fullName evidence="7">FAD-binding, type 2</fullName>
    </submittedName>
</protein>
<dbReference type="EMBL" id="JANBVO010000007">
    <property type="protein sequence ID" value="KAJ9150677.1"/>
    <property type="molecule type" value="Genomic_DNA"/>
</dbReference>
<dbReference type="Gene3D" id="3.30.43.10">
    <property type="entry name" value="Uridine Diphospho-n-acetylenolpyruvylglucosamine Reductase, domain 2"/>
    <property type="match status" value="1"/>
</dbReference>
<dbReference type="InterPro" id="IPR050416">
    <property type="entry name" value="FAD-linked_Oxidoreductase"/>
</dbReference>
<comment type="similarity">
    <text evidence="1">Belongs to the oxygen-dependent FAD-linked oxidoreductase family.</text>
</comment>
<dbReference type="AlphaFoldDB" id="A0AA38VTC7"/>
<proteinExistence type="inferred from homology"/>
<dbReference type="InterPro" id="IPR016167">
    <property type="entry name" value="FAD-bd_PCMH_sub1"/>
</dbReference>
<dbReference type="GO" id="GO:0071949">
    <property type="term" value="F:FAD binding"/>
    <property type="evidence" value="ECO:0007669"/>
    <property type="project" value="InterPro"/>
</dbReference>
<evidence type="ECO:0000256" key="3">
    <source>
        <dbReference type="ARBA" id="ARBA00022827"/>
    </source>
</evidence>
<evidence type="ECO:0000256" key="2">
    <source>
        <dbReference type="ARBA" id="ARBA00022630"/>
    </source>
</evidence>
<dbReference type="Gene3D" id="3.40.462.20">
    <property type="match status" value="1"/>
</dbReference>
<dbReference type="GO" id="GO:0016491">
    <property type="term" value="F:oxidoreductase activity"/>
    <property type="evidence" value="ECO:0007669"/>
    <property type="project" value="UniProtKB-KW"/>
</dbReference>
<evidence type="ECO:0000256" key="5">
    <source>
        <dbReference type="SAM" id="SignalP"/>
    </source>
</evidence>
<dbReference type="InterPro" id="IPR016166">
    <property type="entry name" value="FAD-bd_PCMH"/>
</dbReference>
<evidence type="ECO:0000313" key="7">
    <source>
        <dbReference type="EMBL" id="KAJ9150677.1"/>
    </source>
</evidence>
<evidence type="ECO:0000313" key="8">
    <source>
        <dbReference type="Proteomes" id="UP001174694"/>
    </source>
</evidence>
<dbReference type="SUPFAM" id="SSF56176">
    <property type="entry name" value="FAD-binding/transporter-associated domain-like"/>
    <property type="match status" value="1"/>
</dbReference>
<dbReference type="Proteomes" id="UP001174694">
    <property type="component" value="Unassembled WGS sequence"/>
</dbReference>
<dbReference type="PANTHER" id="PTHR42973:SF13">
    <property type="entry name" value="FAD-BINDING PCMH-TYPE DOMAIN-CONTAINING PROTEIN"/>
    <property type="match status" value="1"/>
</dbReference>
<dbReference type="InterPro" id="IPR006094">
    <property type="entry name" value="Oxid_FAD_bind_N"/>
</dbReference>
<keyword evidence="3" id="KW-0274">FAD</keyword>
<keyword evidence="8" id="KW-1185">Reference proteome</keyword>
<dbReference type="PROSITE" id="PS51387">
    <property type="entry name" value="FAD_PCMH"/>
    <property type="match status" value="1"/>
</dbReference>
<dbReference type="InterPro" id="IPR036318">
    <property type="entry name" value="FAD-bd_PCMH-like_sf"/>
</dbReference>
<feature type="signal peptide" evidence="5">
    <location>
        <begin position="1"/>
        <end position="24"/>
    </location>
</feature>
<name>A0AA38VTC7_9PEZI</name>
<reference evidence="7" key="1">
    <citation type="submission" date="2022-07" db="EMBL/GenBank/DDBJ databases">
        <title>Fungi with potential for degradation of polypropylene.</title>
        <authorList>
            <person name="Gostincar C."/>
        </authorList>
    </citation>
    <scope>NUCLEOTIDE SEQUENCE</scope>
    <source>
        <strain evidence="7">EXF-13308</strain>
    </source>
</reference>
<gene>
    <name evidence="7" type="ORF">NKR23_g3424</name>
</gene>
<evidence type="ECO:0000259" key="6">
    <source>
        <dbReference type="PROSITE" id="PS51387"/>
    </source>
</evidence>
<accession>A0AA38VTC7</accession>
<comment type="caution">
    <text evidence="7">The sequence shown here is derived from an EMBL/GenBank/DDBJ whole genome shotgun (WGS) entry which is preliminary data.</text>
</comment>